<protein>
    <submittedName>
        <fullName evidence="1">Uncharacterized protein</fullName>
    </submittedName>
</protein>
<reference evidence="1" key="1">
    <citation type="submission" date="2019-05" db="EMBL/GenBank/DDBJ databases">
        <title>Annotation for the trematode Paragonimus heterotremus.</title>
        <authorList>
            <person name="Choi Y.-J."/>
        </authorList>
    </citation>
    <scope>NUCLEOTIDE SEQUENCE</scope>
    <source>
        <strain evidence="1">LC</strain>
    </source>
</reference>
<gene>
    <name evidence="1" type="ORF">PHET_02759</name>
</gene>
<accession>A0A8J4TPL8</accession>
<name>A0A8J4TPL8_9TREM</name>
<sequence>MRNMFDASLRQTSNVAELVAISTFTFQLLLAVRYRHCVHYQPLCIQLFFMLFRRFALINRKT</sequence>
<organism evidence="1 2">
    <name type="scientific">Paragonimus heterotremus</name>
    <dbReference type="NCBI Taxonomy" id="100268"/>
    <lineage>
        <taxon>Eukaryota</taxon>
        <taxon>Metazoa</taxon>
        <taxon>Spiralia</taxon>
        <taxon>Lophotrochozoa</taxon>
        <taxon>Platyhelminthes</taxon>
        <taxon>Trematoda</taxon>
        <taxon>Digenea</taxon>
        <taxon>Plagiorchiida</taxon>
        <taxon>Troglotremata</taxon>
        <taxon>Troglotrematidae</taxon>
        <taxon>Paragonimus</taxon>
    </lineage>
</organism>
<comment type="caution">
    <text evidence="1">The sequence shown here is derived from an EMBL/GenBank/DDBJ whole genome shotgun (WGS) entry which is preliminary data.</text>
</comment>
<dbReference type="Proteomes" id="UP000748531">
    <property type="component" value="Unassembled WGS sequence"/>
</dbReference>
<dbReference type="AlphaFoldDB" id="A0A8J4TPL8"/>
<dbReference type="EMBL" id="LUCH01001104">
    <property type="protein sequence ID" value="KAF5403664.1"/>
    <property type="molecule type" value="Genomic_DNA"/>
</dbReference>
<keyword evidence="2" id="KW-1185">Reference proteome</keyword>
<proteinExistence type="predicted"/>
<evidence type="ECO:0000313" key="2">
    <source>
        <dbReference type="Proteomes" id="UP000748531"/>
    </source>
</evidence>
<evidence type="ECO:0000313" key="1">
    <source>
        <dbReference type="EMBL" id="KAF5403664.1"/>
    </source>
</evidence>